<comment type="caution">
    <text evidence="1">The sequence shown here is derived from an EMBL/GenBank/DDBJ whole genome shotgun (WGS) entry which is preliminary data.</text>
</comment>
<evidence type="ECO:0000313" key="2">
    <source>
        <dbReference type="Proteomes" id="UP001386955"/>
    </source>
</evidence>
<dbReference type="EMBL" id="JAYMYS010000004">
    <property type="protein sequence ID" value="KAK7394958.1"/>
    <property type="molecule type" value="Genomic_DNA"/>
</dbReference>
<keyword evidence="2" id="KW-1185">Reference proteome</keyword>
<accession>A0AAN9SIW6</accession>
<organism evidence="1 2">
    <name type="scientific">Psophocarpus tetragonolobus</name>
    <name type="common">Winged bean</name>
    <name type="synonym">Dolichos tetragonolobus</name>
    <dbReference type="NCBI Taxonomy" id="3891"/>
    <lineage>
        <taxon>Eukaryota</taxon>
        <taxon>Viridiplantae</taxon>
        <taxon>Streptophyta</taxon>
        <taxon>Embryophyta</taxon>
        <taxon>Tracheophyta</taxon>
        <taxon>Spermatophyta</taxon>
        <taxon>Magnoliopsida</taxon>
        <taxon>eudicotyledons</taxon>
        <taxon>Gunneridae</taxon>
        <taxon>Pentapetalae</taxon>
        <taxon>rosids</taxon>
        <taxon>fabids</taxon>
        <taxon>Fabales</taxon>
        <taxon>Fabaceae</taxon>
        <taxon>Papilionoideae</taxon>
        <taxon>50 kb inversion clade</taxon>
        <taxon>NPAAA clade</taxon>
        <taxon>indigoferoid/millettioid clade</taxon>
        <taxon>Phaseoleae</taxon>
        <taxon>Psophocarpus</taxon>
    </lineage>
</organism>
<protein>
    <submittedName>
        <fullName evidence="1">Uncharacterized protein</fullName>
    </submittedName>
</protein>
<evidence type="ECO:0000313" key="1">
    <source>
        <dbReference type="EMBL" id="KAK7394958.1"/>
    </source>
</evidence>
<name>A0AAN9SIW6_PSOTE</name>
<reference evidence="1 2" key="1">
    <citation type="submission" date="2024-01" db="EMBL/GenBank/DDBJ databases">
        <title>The genomes of 5 underutilized Papilionoideae crops provide insights into root nodulation and disease resistanc.</title>
        <authorList>
            <person name="Jiang F."/>
        </authorList>
    </citation>
    <scope>NUCLEOTIDE SEQUENCE [LARGE SCALE GENOMIC DNA]</scope>
    <source>
        <strain evidence="1">DUOXIRENSHENG_FW03</strain>
        <tissue evidence="1">Leaves</tissue>
    </source>
</reference>
<proteinExistence type="predicted"/>
<gene>
    <name evidence="1" type="ORF">VNO78_15499</name>
</gene>
<sequence length="93" mass="10508">MRNLSFKCFTLLSLTLPRGHRIELTTLHTTQTPLFMLFSLPHFPLFTLQLNSYSLCLCPSSINGFSYLEAFFIIVLASLSPLSLGIKINTIQI</sequence>
<dbReference type="Proteomes" id="UP001386955">
    <property type="component" value="Unassembled WGS sequence"/>
</dbReference>
<dbReference type="AlphaFoldDB" id="A0AAN9SIW6"/>